<evidence type="ECO:0000256" key="2">
    <source>
        <dbReference type="ARBA" id="ARBA00022840"/>
    </source>
</evidence>
<dbReference type="Pfam" id="PF13191">
    <property type="entry name" value="AAA_16"/>
    <property type="match status" value="1"/>
</dbReference>
<dbReference type="Proteomes" id="UP000282084">
    <property type="component" value="Unassembled WGS sequence"/>
</dbReference>
<dbReference type="OrthoDB" id="134933at2"/>
<dbReference type="Pfam" id="PF00196">
    <property type="entry name" value="GerE"/>
    <property type="match status" value="1"/>
</dbReference>
<dbReference type="SMART" id="SM00421">
    <property type="entry name" value="HTH_LUXR"/>
    <property type="match status" value="1"/>
</dbReference>
<dbReference type="InterPro" id="IPR011990">
    <property type="entry name" value="TPR-like_helical_dom_sf"/>
</dbReference>
<evidence type="ECO:0000259" key="3">
    <source>
        <dbReference type="PROSITE" id="PS50043"/>
    </source>
</evidence>
<dbReference type="InterPro" id="IPR016032">
    <property type="entry name" value="Sig_transdc_resp-reg_C-effctor"/>
</dbReference>
<protein>
    <submittedName>
        <fullName evidence="4">Regulatory LuxR family protein</fullName>
    </submittedName>
</protein>
<dbReference type="GO" id="GO:0006355">
    <property type="term" value="P:regulation of DNA-templated transcription"/>
    <property type="evidence" value="ECO:0007669"/>
    <property type="project" value="InterPro"/>
</dbReference>
<dbReference type="AlphaFoldDB" id="A0A495W3G1"/>
<dbReference type="PRINTS" id="PR00038">
    <property type="entry name" value="HTHLUXR"/>
</dbReference>
<dbReference type="InterPro" id="IPR036388">
    <property type="entry name" value="WH-like_DNA-bd_sf"/>
</dbReference>
<dbReference type="RefSeq" id="WP_121007305.1">
    <property type="nucleotide sequence ID" value="NZ_RBXO01000001.1"/>
</dbReference>
<dbReference type="EMBL" id="RBXO01000001">
    <property type="protein sequence ID" value="RKT55630.1"/>
    <property type="molecule type" value="Genomic_DNA"/>
</dbReference>
<dbReference type="GO" id="GO:0005737">
    <property type="term" value="C:cytoplasm"/>
    <property type="evidence" value="ECO:0007669"/>
    <property type="project" value="TreeGrafter"/>
</dbReference>
<proteinExistence type="predicted"/>
<dbReference type="GO" id="GO:0004016">
    <property type="term" value="F:adenylate cyclase activity"/>
    <property type="evidence" value="ECO:0007669"/>
    <property type="project" value="TreeGrafter"/>
</dbReference>
<name>A0A495W3G1_9PSEU</name>
<dbReference type="PROSITE" id="PS00622">
    <property type="entry name" value="HTH_LUXR_1"/>
    <property type="match status" value="1"/>
</dbReference>
<dbReference type="Gene3D" id="3.40.50.300">
    <property type="entry name" value="P-loop containing nucleotide triphosphate hydrolases"/>
    <property type="match status" value="1"/>
</dbReference>
<dbReference type="InterPro" id="IPR027417">
    <property type="entry name" value="P-loop_NTPase"/>
</dbReference>
<dbReference type="InterPro" id="IPR041664">
    <property type="entry name" value="AAA_16"/>
</dbReference>
<dbReference type="InterPro" id="IPR000792">
    <property type="entry name" value="Tscrpt_reg_LuxR_C"/>
</dbReference>
<dbReference type="PANTHER" id="PTHR16305:SF35">
    <property type="entry name" value="TRANSCRIPTIONAL ACTIVATOR DOMAIN"/>
    <property type="match status" value="1"/>
</dbReference>
<reference evidence="4 5" key="1">
    <citation type="submission" date="2018-10" db="EMBL/GenBank/DDBJ databases">
        <title>Sequencing the genomes of 1000 actinobacteria strains.</title>
        <authorList>
            <person name="Klenk H.-P."/>
        </authorList>
    </citation>
    <scope>NUCLEOTIDE SEQUENCE [LARGE SCALE GENOMIC DNA]</scope>
    <source>
        <strain evidence="4 5">DSM 43800</strain>
    </source>
</reference>
<accession>A0A495W3G1</accession>
<evidence type="ECO:0000313" key="5">
    <source>
        <dbReference type="Proteomes" id="UP000282084"/>
    </source>
</evidence>
<keyword evidence="2" id="KW-0067">ATP-binding</keyword>
<dbReference type="SUPFAM" id="SSF48452">
    <property type="entry name" value="TPR-like"/>
    <property type="match status" value="1"/>
</dbReference>
<evidence type="ECO:0000313" key="4">
    <source>
        <dbReference type="EMBL" id="RKT55630.1"/>
    </source>
</evidence>
<feature type="domain" description="HTH luxR-type" evidence="3">
    <location>
        <begin position="833"/>
        <end position="898"/>
    </location>
</feature>
<sequence length="902" mass="94967">MLLVERADELDLLRRRFADCRRGRGRLVVVSGPVASGKTELLHTFAEHVAGTGARVLAAACAEDERGLPLAVVDQLLRQASPRGDGPAGPATRHASAAGDTAAEAVVVSQLGAALLDLAAGEPVLITVDDVHHADGPSLQCLLHVVRRLTAARIMLVLSESAYPRTWHPLLHAELLRHPHCGRVRLAPLSPSGVAELLGRRRGGPTASRLHGATGGNPLLVRALLDDHEDRAVPAQRGGGVVPGEAFDLAVASVVHRLPPELLAVARACAVLGEPVEAEVVAALAAVDPAAVPAALHQLDRTGLLDGGRFRLPAARDGVLGGIAPSALSRLHALAARLRHRHSAPVAVVTGHLLAAALPPEPWAVDVLEDAASAAVAGGDTALAVRCLELARAGCRDPRRNVELRMALASVLWDVNPIAAADHLDALTEAARSGALARRHTGRLVRLLLWNGRAAEAAEVLGTERPPGAGDLSVTRAWLRCTYPALAAEPAAEPTGHPRAAHAVTGERVEAISALSAVLSGMSDEGVVARAEQVLRSTRLICVGLEPVVWSLLVLVYGDRVHRAEPFIAEYARQAEERGTPAARGKLSAVRALIALRTGDLAAAEGAALAALEHLPSTGWGIGVGLPQSLLVRATTARGRYDEAARLLGQQMPEAMFDSRYAVQYIHARGHFYLATGALEAARRDFVWCGELMGDWGIDAPALVPWRSDLAETELRLGDPDRAADLAHAQLGIAGDRLPRARGLALRQAAATAEPAVRLAHLHEAVELLQAVGDRYELARALGDLSHALHALGESNRARLVARRAWRTALECGAEPLLEALGPTAGVGAAGGDTADPRALSEAERRVGGLATLGYSNRDIARKLYITVSTVEQHLTRVYRKLGVHRRSELPASLQLAGADPA</sequence>
<gene>
    <name evidence="4" type="ORF">C8E97_4311</name>
</gene>
<dbReference type="PROSITE" id="PS50043">
    <property type="entry name" value="HTH_LUXR_2"/>
    <property type="match status" value="1"/>
</dbReference>
<comment type="caution">
    <text evidence="4">The sequence shown here is derived from an EMBL/GenBank/DDBJ whole genome shotgun (WGS) entry which is preliminary data.</text>
</comment>
<evidence type="ECO:0000256" key="1">
    <source>
        <dbReference type="ARBA" id="ARBA00022741"/>
    </source>
</evidence>
<organism evidence="4 5">
    <name type="scientific">Saccharothrix australiensis</name>
    <dbReference type="NCBI Taxonomy" id="2072"/>
    <lineage>
        <taxon>Bacteria</taxon>
        <taxon>Bacillati</taxon>
        <taxon>Actinomycetota</taxon>
        <taxon>Actinomycetes</taxon>
        <taxon>Pseudonocardiales</taxon>
        <taxon>Pseudonocardiaceae</taxon>
        <taxon>Saccharothrix</taxon>
    </lineage>
</organism>
<dbReference type="PANTHER" id="PTHR16305">
    <property type="entry name" value="TESTICULAR SOLUBLE ADENYLYL CYCLASE"/>
    <property type="match status" value="1"/>
</dbReference>
<keyword evidence="5" id="KW-1185">Reference proteome</keyword>
<dbReference type="CDD" id="cd06170">
    <property type="entry name" value="LuxR_C_like"/>
    <property type="match status" value="1"/>
</dbReference>
<dbReference type="Gene3D" id="1.10.10.10">
    <property type="entry name" value="Winged helix-like DNA-binding domain superfamily/Winged helix DNA-binding domain"/>
    <property type="match status" value="1"/>
</dbReference>
<keyword evidence="1" id="KW-0547">Nucleotide-binding</keyword>
<dbReference type="GO" id="GO:0005524">
    <property type="term" value="F:ATP binding"/>
    <property type="evidence" value="ECO:0007669"/>
    <property type="project" value="UniProtKB-KW"/>
</dbReference>
<dbReference type="SUPFAM" id="SSF52540">
    <property type="entry name" value="P-loop containing nucleoside triphosphate hydrolases"/>
    <property type="match status" value="1"/>
</dbReference>
<dbReference type="SUPFAM" id="SSF46894">
    <property type="entry name" value="C-terminal effector domain of the bipartite response regulators"/>
    <property type="match status" value="1"/>
</dbReference>
<dbReference type="GO" id="GO:0003677">
    <property type="term" value="F:DNA binding"/>
    <property type="evidence" value="ECO:0007669"/>
    <property type="project" value="InterPro"/>
</dbReference>